<sequence>MGKRSFAERNANIQVIQRLNYMHIKK</sequence>
<dbReference type="AlphaFoldDB" id="A0A0A9HTQ7"/>
<accession>A0A0A9HTQ7</accession>
<dbReference type="EMBL" id="GBRH01159625">
    <property type="protein sequence ID" value="JAE38271.1"/>
    <property type="molecule type" value="Transcribed_RNA"/>
</dbReference>
<reference evidence="1" key="2">
    <citation type="journal article" date="2015" name="Data Brief">
        <title>Shoot transcriptome of the giant reed, Arundo donax.</title>
        <authorList>
            <person name="Barrero R.A."/>
            <person name="Guerrero F.D."/>
            <person name="Moolhuijzen P."/>
            <person name="Goolsby J.A."/>
            <person name="Tidwell J."/>
            <person name="Bellgard S.E."/>
            <person name="Bellgard M.I."/>
        </authorList>
    </citation>
    <scope>NUCLEOTIDE SEQUENCE</scope>
    <source>
        <tissue evidence="1">Shoot tissue taken approximately 20 cm above the soil surface</tissue>
    </source>
</reference>
<reference evidence="1" key="1">
    <citation type="submission" date="2014-09" db="EMBL/GenBank/DDBJ databases">
        <authorList>
            <person name="Magalhaes I.L.F."/>
            <person name="Oliveira U."/>
            <person name="Santos F.R."/>
            <person name="Vidigal T.H.D.A."/>
            <person name="Brescovit A.D."/>
            <person name="Santos A.J."/>
        </authorList>
    </citation>
    <scope>NUCLEOTIDE SEQUENCE</scope>
    <source>
        <tissue evidence="1">Shoot tissue taken approximately 20 cm above the soil surface</tissue>
    </source>
</reference>
<organism evidence="1">
    <name type="scientific">Arundo donax</name>
    <name type="common">Giant reed</name>
    <name type="synonym">Donax arundinaceus</name>
    <dbReference type="NCBI Taxonomy" id="35708"/>
    <lineage>
        <taxon>Eukaryota</taxon>
        <taxon>Viridiplantae</taxon>
        <taxon>Streptophyta</taxon>
        <taxon>Embryophyta</taxon>
        <taxon>Tracheophyta</taxon>
        <taxon>Spermatophyta</taxon>
        <taxon>Magnoliopsida</taxon>
        <taxon>Liliopsida</taxon>
        <taxon>Poales</taxon>
        <taxon>Poaceae</taxon>
        <taxon>PACMAD clade</taxon>
        <taxon>Arundinoideae</taxon>
        <taxon>Arundineae</taxon>
        <taxon>Arundo</taxon>
    </lineage>
</organism>
<evidence type="ECO:0000313" key="1">
    <source>
        <dbReference type="EMBL" id="JAE38271.1"/>
    </source>
</evidence>
<name>A0A0A9HTQ7_ARUDO</name>
<protein>
    <submittedName>
        <fullName evidence="1">Uncharacterized protein</fullName>
    </submittedName>
</protein>
<proteinExistence type="predicted"/>